<protein>
    <submittedName>
        <fullName evidence="2">Uncharacterized protein</fullName>
    </submittedName>
</protein>
<accession>A0A2I0ARF7</accession>
<dbReference type="Proteomes" id="UP000236161">
    <property type="component" value="Unassembled WGS sequence"/>
</dbReference>
<evidence type="ECO:0000313" key="3">
    <source>
        <dbReference type="Proteomes" id="UP000236161"/>
    </source>
</evidence>
<reference evidence="2 3" key="1">
    <citation type="journal article" date="2017" name="Nature">
        <title>The Apostasia genome and the evolution of orchids.</title>
        <authorList>
            <person name="Zhang G.Q."/>
            <person name="Liu K.W."/>
            <person name="Li Z."/>
            <person name="Lohaus R."/>
            <person name="Hsiao Y.Y."/>
            <person name="Niu S.C."/>
            <person name="Wang J.Y."/>
            <person name="Lin Y.C."/>
            <person name="Xu Q."/>
            <person name="Chen L.J."/>
            <person name="Yoshida K."/>
            <person name="Fujiwara S."/>
            <person name="Wang Z.W."/>
            <person name="Zhang Y.Q."/>
            <person name="Mitsuda N."/>
            <person name="Wang M."/>
            <person name="Liu G.H."/>
            <person name="Pecoraro L."/>
            <person name="Huang H.X."/>
            <person name="Xiao X.J."/>
            <person name="Lin M."/>
            <person name="Wu X.Y."/>
            <person name="Wu W.L."/>
            <person name="Chen Y.Y."/>
            <person name="Chang S.B."/>
            <person name="Sakamoto S."/>
            <person name="Ohme-Takagi M."/>
            <person name="Yagi M."/>
            <person name="Zeng S.J."/>
            <person name="Shen C.Y."/>
            <person name="Yeh C.M."/>
            <person name="Luo Y.B."/>
            <person name="Tsai W.C."/>
            <person name="Van de Peer Y."/>
            <person name="Liu Z.J."/>
        </authorList>
    </citation>
    <scope>NUCLEOTIDE SEQUENCE [LARGE SCALE GENOMIC DNA]</scope>
    <source>
        <strain evidence="3">cv. Shenzhen</strain>
        <tissue evidence="2">Stem</tissue>
    </source>
</reference>
<evidence type="ECO:0000313" key="2">
    <source>
        <dbReference type="EMBL" id="PKA58133.1"/>
    </source>
</evidence>
<gene>
    <name evidence="2" type="ORF">AXF42_Ash019837</name>
</gene>
<keyword evidence="3" id="KW-1185">Reference proteome</keyword>
<proteinExistence type="predicted"/>
<sequence>MLHLAKILVVVGRGRQMLNMLYNMNETHRRAFISSRYLCCETLIVSGRSVDLQEEGDASTATNLQVNGMPLQPPYRVRGSPLPSH</sequence>
<dbReference type="AlphaFoldDB" id="A0A2I0ARF7"/>
<dbReference type="EMBL" id="KZ451956">
    <property type="protein sequence ID" value="PKA58133.1"/>
    <property type="molecule type" value="Genomic_DNA"/>
</dbReference>
<feature type="region of interest" description="Disordered" evidence="1">
    <location>
        <begin position="56"/>
        <end position="85"/>
    </location>
</feature>
<organism evidence="2 3">
    <name type="scientific">Apostasia shenzhenica</name>
    <dbReference type="NCBI Taxonomy" id="1088818"/>
    <lineage>
        <taxon>Eukaryota</taxon>
        <taxon>Viridiplantae</taxon>
        <taxon>Streptophyta</taxon>
        <taxon>Embryophyta</taxon>
        <taxon>Tracheophyta</taxon>
        <taxon>Spermatophyta</taxon>
        <taxon>Magnoliopsida</taxon>
        <taxon>Liliopsida</taxon>
        <taxon>Asparagales</taxon>
        <taxon>Orchidaceae</taxon>
        <taxon>Apostasioideae</taxon>
        <taxon>Apostasia</taxon>
    </lineage>
</organism>
<evidence type="ECO:0000256" key="1">
    <source>
        <dbReference type="SAM" id="MobiDB-lite"/>
    </source>
</evidence>
<name>A0A2I0ARF7_9ASPA</name>